<keyword evidence="2" id="KW-1185">Reference proteome</keyword>
<proteinExistence type="predicted"/>
<comment type="caution">
    <text evidence="1">The sequence shown here is derived from an EMBL/GenBank/DDBJ whole genome shotgun (WGS) entry which is preliminary data.</text>
</comment>
<dbReference type="EMBL" id="JAFBMS010000024">
    <property type="protein sequence ID" value="KAG9343388.1"/>
    <property type="molecule type" value="Genomic_DNA"/>
</dbReference>
<reference evidence="1" key="1">
    <citation type="thesis" date="2021" institute="BYU ScholarsArchive" country="Provo, UT, USA">
        <title>Applications of and Algorithms for Genome Assembly and Genomic Analyses with an Emphasis on Marine Teleosts.</title>
        <authorList>
            <person name="Pickett B.D."/>
        </authorList>
    </citation>
    <scope>NUCLEOTIDE SEQUENCE</scope>
    <source>
        <strain evidence="1">HI-2016</strain>
    </source>
</reference>
<protein>
    <submittedName>
        <fullName evidence="1">Uncharacterized protein</fullName>
    </submittedName>
</protein>
<accession>A0A8T2P164</accession>
<dbReference type="AlphaFoldDB" id="A0A8T2P164"/>
<evidence type="ECO:0000313" key="1">
    <source>
        <dbReference type="EMBL" id="KAG9343388.1"/>
    </source>
</evidence>
<gene>
    <name evidence="1" type="ORF">JZ751_014369</name>
</gene>
<dbReference type="Proteomes" id="UP000824540">
    <property type="component" value="Unassembled WGS sequence"/>
</dbReference>
<name>A0A8T2P164_9TELE</name>
<organism evidence="1 2">
    <name type="scientific">Albula glossodonta</name>
    <name type="common">roundjaw bonefish</name>
    <dbReference type="NCBI Taxonomy" id="121402"/>
    <lineage>
        <taxon>Eukaryota</taxon>
        <taxon>Metazoa</taxon>
        <taxon>Chordata</taxon>
        <taxon>Craniata</taxon>
        <taxon>Vertebrata</taxon>
        <taxon>Euteleostomi</taxon>
        <taxon>Actinopterygii</taxon>
        <taxon>Neopterygii</taxon>
        <taxon>Teleostei</taxon>
        <taxon>Albuliformes</taxon>
        <taxon>Albulidae</taxon>
        <taxon>Albula</taxon>
    </lineage>
</organism>
<evidence type="ECO:0000313" key="2">
    <source>
        <dbReference type="Proteomes" id="UP000824540"/>
    </source>
</evidence>
<sequence length="108" mass="11797">MRSLSSSKPSTTEELLELVAQEEVEGRICNALGEDDGACDDVGTSQVLNEEAPVHTNPHHEEDAGVQIAMEYIATHVVKTEEETAKRGAFFLFCKNMTEARPPRSHAG</sequence>